<evidence type="ECO:0000256" key="1">
    <source>
        <dbReference type="SAM" id="Phobius"/>
    </source>
</evidence>
<accession>A0A4R6UJA2</accession>
<reference evidence="2 3" key="1">
    <citation type="submission" date="2019-03" db="EMBL/GenBank/DDBJ databases">
        <title>Genomic Encyclopedia of Type Strains, Phase IV (KMG-IV): sequencing the most valuable type-strain genomes for metagenomic binning, comparative biology and taxonomic classification.</title>
        <authorList>
            <person name="Goeker M."/>
        </authorList>
    </citation>
    <scope>NUCLEOTIDE SEQUENCE [LARGE SCALE GENOMIC DNA]</scope>
    <source>
        <strain evidence="2 3">DSM 45775</strain>
    </source>
</reference>
<dbReference type="AlphaFoldDB" id="A0A4R6UJA2"/>
<dbReference type="Pfam" id="PF14087">
    <property type="entry name" value="DUF4267"/>
    <property type="match status" value="1"/>
</dbReference>
<feature type="transmembrane region" description="Helical" evidence="1">
    <location>
        <begin position="101"/>
        <end position="122"/>
    </location>
</feature>
<name>A0A4R6UJA2_9PSEU</name>
<dbReference type="Proteomes" id="UP000295705">
    <property type="component" value="Unassembled WGS sequence"/>
</dbReference>
<evidence type="ECO:0000313" key="2">
    <source>
        <dbReference type="EMBL" id="TDQ46998.1"/>
    </source>
</evidence>
<dbReference type="EMBL" id="SNYO01000014">
    <property type="protein sequence ID" value="TDQ46998.1"/>
    <property type="molecule type" value="Genomic_DNA"/>
</dbReference>
<keyword evidence="1" id="KW-1133">Transmembrane helix</keyword>
<keyword evidence="1" id="KW-0812">Transmembrane</keyword>
<sequence length="148" mass="14497">MNSRRIGTALLGAVGVGIAVVGSRYLADPVGQVPGYVGSTTLDPAVVAGNAKGVRDLAAGGAVTVLLAARQWRAAGWFAVGAATIPVGDMLVVLAQGGSVLTALAVHGATALVVLLAGVLLLRGSAPATVPARGRRAGRVVTSAVGRV</sequence>
<keyword evidence="3" id="KW-1185">Reference proteome</keyword>
<feature type="transmembrane region" description="Helical" evidence="1">
    <location>
        <begin position="74"/>
        <end position="94"/>
    </location>
</feature>
<keyword evidence="1" id="KW-0472">Membrane</keyword>
<protein>
    <submittedName>
        <fullName evidence="2">Uncharacterized protein DUF4267</fullName>
    </submittedName>
</protein>
<dbReference type="InterPro" id="IPR025363">
    <property type="entry name" value="DUF4267"/>
</dbReference>
<evidence type="ECO:0000313" key="3">
    <source>
        <dbReference type="Proteomes" id="UP000295705"/>
    </source>
</evidence>
<gene>
    <name evidence="2" type="ORF">EV188_11486</name>
</gene>
<proteinExistence type="predicted"/>
<organism evidence="2 3">
    <name type="scientific">Actinomycetospora succinea</name>
    <dbReference type="NCBI Taxonomy" id="663603"/>
    <lineage>
        <taxon>Bacteria</taxon>
        <taxon>Bacillati</taxon>
        <taxon>Actinomycetota</taxon>
        <taxon>Actinomycetes</taxon>
        <taxon>Pseudonocardiales</taxon>
        <taxon>Pseudonocardiaceae</taxon>
        <taxon>Actinomycetospora</taxon>
    </lineage>
</organism>
<comment type="caution">
    <text evidence="2">The sequence shown here is derived from an EMBL/GenBank/DDBJ whole genome shotgun (WGS) entry which is preliminary data.</text>
</comment>
<dbReference type="RefSeq" id="WP_166660163.1">
    <property type="nucleotide sequence ID" value="NZ_BAABHR010000059.1"/>
</dbReference>